<dbReference type="CDD" id="cd06261">
    <property type="entry name" value="TM_PBP2"/>
    <property type="match status" value="1"/>
</dbReference>
<dbReference type="EMBL" id="FNRY01000001">
    <property type="protein sequence ID" value="SEB79791.1"/>
    <property type="molecule type" value="Genomic_DNA"/>
</dbReference>
<evidence type="ECO:0000256" key="2">
    <source>
        <dbReference type="ARBA" id="ARBA00022448"/>
    </source>
</evidence>
<feature type="transmembrane region" description="Helical" evidence="6">
    <location>
        <begin position="93"/>
        <end position="112"/>
    </location>
</feature>
<dbReference type="Pfam" id="PF00528">
    <property type="entry name" value="BPD_transp_1"/>
    <property type="match status" value="1"/>
</dbReference>
<keyword evidence="3 6" id="KW-0812">Transmembrane</keyword>
<dbReference type="AlphaFoldDB" id="A0A1H4M9M0"/>
<feature type="transmembrane region" description="Helical" evidence="6">
    <location>
        <begin position="30"/>
        <end position="52"/>
    </location>
</feature>
<keyword evidence="2 6" id="KW-0813">Transport</keyword>
<dbReference type="STRING" id="640635.SAMN04489806_1800"/>
<dbReference type="OrthoDB" id="5244012at2"/>
<comment type="subcellular location">
    <subcellularLocation>
        <location evidence="6">Cell membrane</location>
        <topology evidence="6">Multi-pass membrane protein</topology>
    </subcellularLocation>
    <subcellularLocation>
        <location evidence="1">Membrane</location>
        <topology evidence="1">Multi-pass membrane protein</topology>
    </subcellularLocation>
</comment>
<keyword evidence="5 6" id="KW-0472">Membrane</keyword>
<evidence type="ECO:0000256" key="6">
    <source>
        <dbReference type="RuleBase" id="RU363032"/>
    </source>
</evidence>
<evidence type="ECO:0000256" key="5">
    <source>
        <dbReference type="ARBA" id="ARBA00023136"/>
    </source>
</evidence>
<protein>
    <submittedName>
        <fullName evidence="8">Osmoprotectant transport system permease protein</fullName>
    </submittedName>
</protein>
<feature type="transmembrane region" description="Helical" evidence="6">
    <location>
        <begin position="145"/>
        <end position="167"/>
    </location>
</feature>
<dbReference type="PROSITE" id="PS50928">
    <property type="entry name" value="ABC_TM1"/>
    <property type="match status" value="1"/>
</dbReference>
<dbReference type="PANTHER" id="PTHR30177:SF33">
    <property type="entry name" value="POSSIBLE OSMOPROTECTANT (GLYCINE BETAINE_CARNITINE_CHOLINE_L-PROLINE) TRANSPORT INTEGRAL MEMBRANE PROTEIN ABC TRANSPORTER PROZ"/>
    <property type="match status" value="1"/>
</dbReference>
<evidence type="ECO:0000259" key="7">
    <source>
        <dbReference type="PROSITE" id="PS50928"/>
    </source>
</evidence>
<dbReference type="GO" id="GO:0005886">
    <property type="term" value="C:plasma membrane"/>
    <property type="evidence" value="ECO:0007669"/>
    <property type="project" value="UniProtKB-SubCell"/>
</dbReference>
<evidence type="ECO:0000256" key="4">
    <source>
        <dbReference type="ARBA" id="ARBA00022989"/>
    </source>
</evidence>
<evidence type="ECO:0000256" key="3">
    <source>
        <dbReference type="ARBA" id="ARBA00022692"/>
    </source>
</evidence>
<evidence type="ECO:0000313" key="9">
    <source>
        <dbReference type="Proteomes" id="UP000199183"/>
    </source>
</evidence>
<comment type="similarity">
    <text evidence="6">Belongs to the binding-protein-dependent transport system permease family.</text>
</comment>
<dbReference type="SUPFAM" id="SSF161098">
    <property type="entry name" value="MetI-like"/>
    <property type="match status" value="1"/>
</dbReference>
<proteinExistence type="inferred from homology"/>
<dbReference type="RefSeq" id="WP_091182862.1">
    <property type="nucleotide sequence ID" value="NZ_FNRY01000001.1"/>
</dbReference>
<organism evidence="8 9">
    <name type="scientific">Paramicrobacterium humi</name>
    <dbReference type="NCBI Taxonomy" id="640635"/>
    <lineage>
        <taxon>Bacteria</taxon>
        <taxon>Bacillati</taxon>
        <taxon>Actinomycetota</taxon>
        <taxon>Actinomycetes</taxon>
        <taxon>Micrococcales</taxon>
        <taxon>Microbacteriaceae</taxon>
        <taxon>Paramicrobacterium</taxon>
    </lineage>
</organism>
<dbReference type="GO" id="GO:0055085">
    <property type="term" value="P:transmembrane transport"/>
    <property type="evidence" value="ECO:0007669"/>
    <property type="project" value="InterPro"/>
</dbReference>
<dbReference type="Proteomes" id="UP000199183">
    <property type="component" value="Unassembled WGS sequence"/>
</dbReference>
<keyword evidence="4 6" id="KW-1133">Transmembrane helix</keyword>
<gene>
    <name evidence="8" type="ORF">SAMN04489806_1800</name>
</gene>
<feature type="transmembrane region" description="Helical" evidence="6">
    <location>
        <begin position="187"/>
        <end position="209"/>
    </location>
</feature>
<dbReference type="GO" id="GO:0031460">
    <property type="term" value="P:glycine betaine transport"/>
    <property type="evidence" value="ECO:0007669"/>
    <property type="project" value="TreeGrafter"/>
</dbReference>
<reference evidence="8 9" key="1">
    <citation type="submission" date="2016-10" db="EMBL/GenBank/DDBJ databases">
        <authorList>
            <person name="de Groot N.N."/>
        </authorList>
    </citation>
    <scope>NUCLEOTIDE SEQUENCE [LARGE SCALE GENOMIC DNA]</scope>
    <source>
        <strain evidence="8 9">DSM 21799</strain>
    </source>
</reference>
<dbReference type="Gene3D" id="1.10.3720.10">
    <property type="entry name" value="MetI-like"/>
    <property type="match status" value="1"/>
</dbReference>
<dbReference type="PANTHER" id="PTHR30177">
    <property type="entry name" value="GLYCINE BETAINE/L-PROLINE TRANSPORT SYSTEM PERMEASE PROTEIN PROW"/>
    <property type="match status" value="1"/>
</dbReference>
<feature type="transmembrane region" description="Helical" evidence="6">
    <location>
        <begin position="61"/>
        <end position="87"/>
    </location>
</feature>
<evidence type="ECO:0000313" key="8">
    <source>
        <dbReference type="EMBL" id="SEB79791.1"/>
    </source>
</evidence>
<accession>A0A1H4M9M0</accession>
<evidence type="ECO:0000256" key="1">
    <source>
        <dbReference type="ARBA" id="ARBA00004141"/>
    </source>
</evidence>
<dbReference type="InterPro" id="IPR035906">
    <property type="entry name" value="MetI-like_sf"/>
</dbReference>
<keyword evidence="9" id="KW-1185">Reference proteome</keyword>
<sequence>MSLLAEAFAWLVDPANWVGANGIPVRTLEHLWYTIVTLFFAGLAGISLGLYIGHTGRLKSLAVAVTGALRALPTLGLLFLFALWLGIGLPPVIIVLAVLAVPPLLAGTYSGIEAIDRATIDAARAVGMTEAQILFKVEVPLAMPLIVSGIRSAALQVIATATIAAYLPLGGLGRYVFDNLSLKHWDAVIGGAIVVTVLALIVDGLFALVERGVVSRGVRASRSSAEGLTTGNKRQSAAQAA</sequence>
<name>A0A1H4M9M0_9MICO</name>
<dbReference type="InterPro" id="IPR000515">
    <property type="entry name" value="MetI-like"/>
</dbReference>
<feature type="domain" description="ABC transmembrane type-1" evidence="7">
    <location>
        <begin position="27"/>
        <end position="206"/>
    </location>
</feature>
<dbReference type="InterPro" id="IPR051204">
    <property type="entry name" value="ABC_transp_perm/SBD"/>
</dbReference>